<keyword evidence="4 8" id="KW-0479">Metal-binding</keyword>
<evidence type="ECO:0000256" key="4">
    <source>
        <dbReference type="ARBA" id="ARBA00022723"/>
    </source>
</evidence>
<evidence type="ECO:0000256" key="1">
    <source>
        <dbReference type="ARBA" id="ARBA00006272"/>
    </source>
</evidence>
<feature type="binding site" evidence="8">
    <location>
        <position position="230"/>
    </location>
    <ligand>
        <name>Zn(2+)</name>
        <dbReference type="ChEBI" id="CHEBI:29105"/>
        <label>1</label>
    </ligand>
</feature>
<dbReference type="GO" id="GO:0006508">
    <property type="term" value="P:proteolysis"/>
    <property type="evidence" value="ECO:0007669"/>
    <property type="project" value="UniProtKB-KW"/>
</dbReference>
<dbReference type="PANTHER" id="PTHR32481">
    <property type="entry name" value="AMINOPEPTIDASE"/>
    <property type="match status" value="1"/>
</dbReference>
<feature type="binding site" evidence="8">
    <location>
        <position position="65"/>
    </location>
    <ligand>
        <name>Zn(2+)</name>
        <dbReference type="ChEBI" id="CHEBI:29105"/>
        <label>1</label>
    </ligand>
</feature>
<name>A0AAU8HP68_9FIRM</name>
<reference evidence="9" key="1">
    <citation type="journal article" date="2018" name="Antonie Van Leeuwenhoek">
        <title>Proteinivorax hydrogeniformans sp. nov., an anaerobic, haloalkaliphilic bacterium fermenting proteinaceous compounds with high hydrogen production.</title>
        <authorList>
            <person name="Boltyanskaya Y."/>
            <person name="Detkova E."/>
            <person name="Pimenov N."/>
            <person name="Kevbrin V."/>
        </authorList>
    </citation>
    <scope>NUCLEOTIDE SEQUENCE</scope>
    <source>
        <strain evidence="9">Z-710</strain>
    </source>
</reference>
<protein>
    <submittedName>
        <fullName evidence="9">M42 family metallopeptidase</fullName>
    </submittedName>
</protein>
<reference evidence="9" key="2">
    <citation type="submission" date="2024-06" db="EMBL/GenBank/DDBJ databases">
        <authorList>
            <person name="Petrova K.O."/>
            <person name="Toshchakov S.V."/>
            <person name="Boltjanskaja Y.V."/>
            <person name="Kevbrin V.V."/>
        </authorList>
    </citation>
    <scope>NUCLEOTIDE SEQUENCE</scope>
    <source>
        <strain evidence="9">Z-710</strain>
    </source>
</reference>
<keyword evidence="3" id="KW-0645">Protease</keyword>
<dbReference type="EMBL" id="CP159485">
    <property type="protein sequence ID" value="XCI27539.1"/>
    <property type="molecule type" value="Genomic_DNA"/>
</dbReference>
<feature type="binding site" evidence="8">
    <location>
        <position position="175"/>
    </location>
    <ligand>
        <name>Zn(2+)</name>
        <dbReference type="ChEBI" id="CHEBI:29105"/>
        <label>2</label>
    </ligand>
</feature>
<dbReference type="SUPFAM" id="SSF101821">
    <property type="entry name" value="Aminopeptidase/glucanase lid domain"/>
    <property type="match status" value="1"/>
</dbReference>
<feature type="active site" description="Proton acceptor" evidence="7">
    <location>
        <position position="207"/>
    </location>
</feature>
<dbReference type="PANTHER" id="PTHR32481:SF0">
    <property type="entry name" value="AMINOPEPTIDASE YPDE-RELATED"/>
    <property type="match status" value="1"/>
</dbReference>
<dbReference type="InterPro" id="IPR023367">
    <property type="entry name" value="Peptidase_M42_dom2"/>
</dbReference>
<dbReference type="Pfam" id="PF05343">
    <property type="entry name" value="Peptidase_M42"/>
    <property type="match status" value="1"/>
</dbReference>
<evidence type="ECO:0000256" key="7">
    <source>
        <dbReference type="PIRSR" id="PIRSR001123-1"/>
    </source>
</evidence>
<evidence type="ECO:0000256" key="5">
    <source>
        <dbReference type="ARBA" id="ARBA00022801"/>
    </source>
</evidence>
<comment type="cofactor">
    <cofactor evidence="8">
        <name>a divalent metal cation</name>
        <dbReference type="ChEBI" id="CHEBI:60240"/>
    </cofactor>
    <text evidence="8">Binds 2 divalent metal cations per subunit.</text>
</comment>
<sequence length="350" mass="37796">MNTKAILKELTETTGVSGYELDVAIKVDKHIKNLCDEVNMDRLGNVIGKKSGEGKNRPKVMLAAHMDEIGLMVTEIDDDGFIRFTSVGGIDPRTLPSQEVTVYGAEEVFGIIGAKPPHLTHPSERGKAIDMYDLFIDTGLSGGEVKKKVRVGDIAVVNRELTDLLSDRVAGKAIDDRAGVCVMIECLRQLQRIKHQCDVYTVATVQEEVGIRGAMVSTYGIVPDIGIAIDVSFGDMPGVDPQNSSKLGAGPALAIGPNIHPNILKKLKEVAAEWGISFQIETEPMQSGTDASAMQITRGGIATALVSLPQRYMHTSVESVSLKDIKNAGKLLAMFISLIDYKDVEGLKCF</sequence>
<evidence type="ECO:0000256" key="3">
    <source>
        <dbReference type="ARBA" id="ARBA00022670"/>
    </source>
</evidence>
<evidence type="ECO:0000256" key="8">
    <source>
        <dbReference type="PIRSR" id="PIRSR001123-2"/>
    </source>
</evidence>
<keyword evidence="5" id="KW-0378">Hydrolase</keyword>
<evidence type="ECO:0000256" key="2">
    <source>
        <dbReference type="ARBA" id="ARBA00022438"/>
    </source>
</evidence>
<proteinExistence type="inferred from homology"/>
<gene>
    <name evidence="9" type="ORF">PRVXH_001441</name>
</gene>
<feature type="binding site" evidence="8">
    <location>
        <position position="175"/>
    </location>
    <ligand>
        <name>Zn(2+)</name>
        <dbReference type="ChEBI" id="CHEBI:29105"/>
        <label>1</label>
    </ligand>
</feature>
<feature type="binding site" evidence="8">
    <location>
        <position position="208"/>
    </location>
    <ligand>
        <name>Zn(2+)</name>
        <dbReference type="ChEBI" id="CHEBI:29105"/>
        <label>2</label>
    </ligand>
</feature>
<dbReference type="CDD" id="cd05656">
    <property type="entry name" value="M42_Frv"/>
    <property type="match status" value="1"/>
</dbReference>
<organism evidence="9">
    <name type="scientific">Proteinivorax hydrogeniformans</name>
    <dbReference type="NCBI Taxonomy" id="1826727"/>
    <lineage>
        <taxon>Bacteria</taxon>
        <taxon>Bacillati</taxon>
        <taxon>Bacillota</taxon>
        <taxon>Clostridia</taxon>
        <taxon>Eubacteriales</taxon>
        <taxon>Proteinivoracaceae</taxon>
        <taxon>Proteinivorax</taxon>
    </lineage>
</organism>
<dbReference type="RefSeq" id="WP_353892117.1">
    <property type="nucleotide sequence ID" value="NZ_CP159485.1"/>
</dbReference>
<dbReference type="PIRSF" id="PIRSF001123">
    <property type="entry name" value="PepA_GA"/>
    <property type="match status" value="1"/>
</dbReference>
<dbReference type="Gene3D" id="2.40.30.40">
    <property type="entry name" value="Peptidase M42, domain 2"/>
    <property type="match status" value="1"/>
</dbReference>
<dbReference type="InterPro" id="IPR051464">
    <property type="entry name" value="Peptidase_M42_aminopept"/>
</dbReference>
<dbReference type="GO" id="GO:0004177">
    <property type="term" value="F:aminopeptidase activity"/>
    <property type="evidence" value="ECO:0007669"/>
    <property type="project" value="UniProtKB-UniRule"/>
</dbReference>
<dbReference type="InterPro" id="IPR008007">
    <property type="entry name" value="Peptidase_M42"/>
</dbReference>
<dbReference type="SUPFAM" id="SSF53187">
    <property type="entry name" value="Zn-dependent exopeptidases"/>
    <property type="match status" value="1"/>
</dbReference>
<keyword evidence="2" id="KW-0031">Aminopeptidase</keyword>
<accession>A0AAU8HP68</accession>
<evidence type="ECO:0000313" key="9">
    <source>
        <dbReference type="EMBL" id="XCI27539.1"/>
    </source>
</evidence>
<dbReference type="AlphaFoldDB" id="A0AAU8HP68"/>
<dbReference type="Gene3D" id="3.40.630.10">
    <property type="entry name" value="Zn peptidases"/>
    <property type="match status" value="1"/>
</dbReference>
<comment type="similarity">
    <text evidence="1 6">Belongs to the peptidase M42 family.</text>
</comment>
<dbReference type="GO" id="GO:0046872">
    <property type="term" value="F:metal ion binding"/>
    <property type="evidence" value="ECO:0007669"/>
    <property type="project" value="UniProtKB-UniRule"/>
</dbReference>
<feature type="binding site" evidence="8">
    <location>
        <position position="314"/>
    </location>
    <ligand>
        <name>Zn(2+)</name>
        <dbReference type="ChEBI" id="CHEBI:29105"/>
        <label>2</label>
    </ligand>
</feature>
<evidence type="ECO:0000256" key="6">
    <source>
        <dbReference type="PIRNR" id="PIRNR001123"/>
    </source>
</evidence>